<dbReference type="RefSeq" id="WP_080887901.1">
    <property type="nucleotide sequence ID" value="NZ_LT828648.1"/>
</dbReference>
<dbReference type="STRING" id="1325564.NSJP_3561"/>
<feature type="domain" description="Helix-hairpin-helix DNA-binding motif class 1" evidence="2">
    <location>
        <begin position="87"/>
        <end position="106"/>
    </location>
</feature>
<dbReference type="AlphaFoldDB" id="A0A1W1I9K1"/>
<evidence type="ECO:0000259" key="2">
    <source>
        <dbReference type="SMART" id="SM00278"/>
    </source>
</evidence>
<dbReference type="GO" id="GO:0003677">
    <property type="term" value="F:DNA binding"/>
    <property type="evidence" value="ECO:0007669"/>
    <property type="project" value="InterPro"/>
</dbReference>
<dbReference type="PANTHER" id="PTHR21180">
    <property type="entry name" value="ENDONUCLEASE/EXONUCLEASE/PHOSPHATASE FAMILY DOMAIN-CONTAINING PROTEIN 1"/>
    <property type="match status" value="1"/>
</dbReference>
<dbReference type="GO" id="GO:0015627">
    <property type="term" value="C:type II protein secretion system complex"/>
    <property type="evidence" value="ECO:0007669"/>
    <property type="project" value="TreeGrafter"/>
</dbReference>
<protein>
    <recommendedName>
        <fullName evidence="2">Helix-hairpin-helix DNA-binding motif class 1 domain-containing protein</fullName>
    </recommendedName>
</protein>
<accession>A0A1W1I9K1</accession>
<keyword evidence="1" id="KW-1133">Transmembrane helix</keyword>
<dbReference type="PANTHER" id="PTHR21180:SF32">
    <property type="entry name" value="ENDONUCLEASE_EXONUCLEASE_PHOSPHATASE FAMILY DOMAIN-CONTAINING PROTEIN 1"/>
    <property type="match status" value="1"/>
</dbReference>
<dbReference type="KEGG" id="nja:NSJP_3561"/>
<dbReference type="InterPro" id="IPR051675">
    <property type="entry name" value="Endo/Exo/Phosphatase_dom_1"/>
</dbReference>
<organism evidence="3 4">
    <name type="scientific">Nitrospira japonica</name>
    <dbReference type="NCBI Taxonomy" id="1325564"/>
    <lineage>
        <taxon>Bacteria</taxon>
        <taxon>Pseudomonadati</taxon>
        <taxon>Nitrospirota</taxon>
        <taxon>Nitrospiria</taxon>
        <taxon>Nitrospirales</taxon>
        <taxon>Nitrospiraceae</taxon>
        <taxon>Nitrospira</taxon>
    </lineage>
</organism>
<dbReference type="InterPro" id="IPR010994">
    <property type="entry name" value="RuvA_2-like"/>
</dbReference>
<dbReference type="OrthoDB" id="9790239at2"/>
<keyword evidence="4" id="KW-1185">Reference proteome</keyword>
<dbReference type="Proteomes" id="UP000192042">
    <property type="component" value="Chromosome I"/>
</dbReference>
<dbReference type="Gene3D" id="1.10.150.320">
    <property type="entry name" value="Photosystem II 12 kDa extrinsic protein"/>
    <property type="match status" value="1"/>
</dbReference>
<evidence type="ECO:0000313" key="3">
    <source>
        <dbReference type="EMBL" id="SLM49728.1"/>
    </source>
</evidence>
<dbReference type="EMBL" id="LT828648">
    <property type="protein sequence ID" value="SLM49728.1"/>
    <property type="molecule type" value="Genomic_DNA"/>
</dbReference>
<sequence length="152" mass="16373">MIVSFLIKCAMVALTMGVIFWIGWTLPQPEPDGVRVLPDEAAPALHVEGPVGAAPIPVPITEGAEPVKRTSPTKGVGKIDLNRATEKDLESLPGIGAVLAGRIMKYRQDVGPFSRVEDLRDVKGIGKKKFDRIKNLIQVTIWPPDGDGRVSA</sequence>
<dbReference type="SMART" id="SM00278">
    <property type="entry name" value="HhH1"/>
    <property type="match status" value="2"/>
</dbReference>
<dbReference type="GO" id="GO:0015628">
    <property type="term" value="P:protein secretion by the type II secretion system"/>
    <property type="evidence" value="ECO:0007669"/>
    <property type="project" value="TreeGrafter"/>
</dbReference>
<evidence type="ECO:0000256" key="1">
    <source>
        <dbReference type="SAM" id="Phobius"/>
    </source>
</evidence>
<dbReference type="InterPro" id="IPR003583">
    <property type="entry name" value="Hlx-hairpin-Hlx_DNA-bd_motif"/>
</dbReference>
<proteinExistence type="predicted"/>
<dbReference type="NCBIfam" id="TIGR00426">
    <property type="entry name" value="competence protein ComEA helix-hairpin-helix repeat region"/>
    <property type="match status" value="1"/>
</dbReference>
<feature type="domain" description="Helix-hairpin-helix DNA-binding motif class 1" evidence="2">
    <location>
        <begin position="117"/>
        <end position="136"/>
    </location>
</feature>
<dbReference type="Pfam" id="PF12836">
    <property type="entry name" value="HHH_3"/>
    <property type="match status" value="1"/>
</dbReference>
<dbReference type="SUPFAM" id="SSF47781">
    <property type="entry name" value="RuvA domain 2-like"/>
    <property type="match status" value="1"/>
</dbReference>
<name>A0A1W1I9K1_9BACT</name>
<keyword evidence="1" id="KW-0472">Membrane</keyword>
<reference evidence="3 4" key="1">
    <citation type="submission" date="2017-03" db="EMBL/GenBank/DDBJ databases">
        <authorList>
            <person name="Afonso C.L."/>
            <person name="Miller P.J."/>
            <person name="Scott M.A."/>
            <person name="Spackman E."/>
            <person name="Goraichik I."/>
            <person name="Dimitrov K.M."/>
            <person name="Suarez D.L."/>
            <person name="Swayne D.E."/>
        </authorList>
    </citation>
    <scope>NUCLEOTIDE SEQUENCE [LARGE SCALE GENOMIC DNA]</scope>
    <source>
        <strain evidence="3">Genome sequencing of Nitrospira japonica strain NJ11</strain>
    </source>
</reference>
<evidence type="ECO:0000313" key="4">
    <source>
        <dbReference type="Proteomes" id="UP000192042"/>
    </source>
</evidence>
<gene>
    <name evidence="3" type="ORF">NSJP_3561</name>
</gene>
<dbReference type="InterPro" id="IPR004509">
    <property type="entry name" value="Competence_ComEA_HhH"/>
</dbReference>
<dbReference type="GO" id="GO:0006281">
    <property type="term" value="P:DNA repair"/>
    <property type="evidence" value="ECO:0007669"/>
    <property type="project" value="InterPro"/>
</dbReference>
<feature type="transmembrane region" description="Helical" evidence="1">
    <location>
        <begin position="5"/>
        <end position="24"/>
    </location>
</feature>
<keyword evidence="1" id="KW-0812">Transmembrane</keyword>